<evidence type="ECO:0000313" key="9">
    <source>
        <dbReference type="Proteomes" id="UP001447842"/>
    </source>
</evidence>
<protein>
    <recommendedName>
        <fullName evidence="5">Ribosome maturation factor RimM</fullName>
    </recommendedName>
</protein>
<comment type="domain">
    <text evidence="5">The PRC barrel domain binds ribosomal protein uS19.</text>
</comment>
<evidence type="ECO:0000259" key="6">
    <source>
        <dbReference type="Pfam" id="PF01782"/>
    </source>
</evidence>
<evidence type="ECO:0000256" key="4">
    <source>
        <dbReference type="ARBA" id="ARBA00023186"/>
    </source>
</evidence>
<comment type="function">
    <text evidence="5">An accessory protein needed during the final step in the assembly of 30S ribosomal subunit, possibly for assembly of the head region. Essential for efficient processing of 16S rRNA. May be needed both before and after RbfA during the maturation of 16S rRNA. It has affinity for free ribosomal 30S subunits but not for 70S ribosomes.</text>
</comment>
<dbReference type="PANTHER" id="PTHR33692:SF1">
    <property type="entry name" value="RIBOSOME MATURATION FACTOR RIMM"/>
    <property type="match status" value="1"/>
</dbReference>
<dbReference type="InterPro" id="IPR002676">
    <property type="entry name" value="RimM_N"/>
</dbReference>
<dbReference type="RefSeq" id="WP_345972981.1">
    <property type="nucleotide sequence ID" value="NZ_CP147920.1"/>
</dbReference>
<proteinExistence type="inferred from homology"/>
<dbReference type="HAMAP" id="MF_00014">
    <property type="entry name" value="Ribosome_mat_RimM"/>
    <property type="match status" value="1"/>
</dbReference>
<feature type="domain" description="Ribosome maturation factor RimM PRC barrel" evidence="7">
    <location>
        <begin position="103"/>
        <end position="173"/>
    </location>
</feature>
<evidence type="ECO:0000256" key="5">
    <source>
        <dbReference type="HAMAP-Rule" id="MF_00014"/>
    </source>
</evidence>
<dbReference type="InterPro" id="IPR011961">
    <property type="entry name" value="RimM"/>
</dbReference>
<feature type="domain" description="RimM N-terminal" evidence="6">
    <location>
        <begin position="13"/>
        <end position="85"/>
    </location>
</feature>
<dbReference type="Gene3D" id="2.40.30.60">
    <property type="entry name" value="RimM"/>
    <property type="match status" value="1"/>
</dbReference>
<comment type="similarity">
    <text evidence="5">Belongs to the RimM family.</text>
</comment>
<dbReference type="PANTHER" id="PTHR33692">
    <property type="entry name" value="RIBOSOME MATURATION FACTOR RIMM"/>
    <property type="match status" value="1"/>
</dbReference>
<evidence type="ECO:0000256" key="1">
    <source>
        <dbReference type="ARBA" id="ARBA00022490"/>
    </source>
</evidence>
<dbReference type="InterPro" id="IPR036976">
    <property type="entry name" value="RimM_N_sf"/>
</dbReference>
<dbReference type="InterPro" id="IPR011033">
    <property type="entry name" value="PRC_barrel-like_sf"/>
</dbReference>
<keyword evidence="9" id="KW-1185">Reference proteome</keyword>
<keyword evidence="4 5" id="KW-0143">Chaperone</keyword>
<dbReference type="NCBIfam" id="TIGR02273">
    <property type="entry name" value="16S_RimM"/>
    <property type="match status" value="1"/>
</dbReference>
<evidence type="ECO:0000259" key="7">
    <source>
        <dbReference type="Pfam" id="PF24986"/>
    </source>
</evidence>
<name>A0ABZ3HB59_9BACT</name>
<dbReference type="InterPro" id="IPR056792">
    <property type="entry name" value="PRC_RimM"/>
</dbReference>
<accession>A0ABZ3HB59</accession>
<dbReference type="Proteomes" id="UP001447842">
    <property type="component" value="Chromosome"/>
</dbReference>
<keyword evidence="1 5" id="KW-0963">Cytoplasm</keyword>
<evidence type="ECO:0000256" key="3">
    <source>
        <dbReference type="ARBA" id="ARBA00022552"/>
    </source>
</evidence>
<evidence type="ECO:0000313" key="8">
    <source>
        <dbReference type="EMBL" id="XAU15559.1"/>
    </source>
</evidence>
<dbReference type="Pfam" id="PF01782">
    <property type="entry name" value="RimM"/>
    <property type="match status" value="1"/>
</dbReference>
<keyword evidence="3 5" id="KW-0698">rRNA processing</keyword>
<organism evidence="8 9">
    <name type="scientific">Sulfurimonas diazotrophicus</name>
    <dbReference type="NCBI Taxonomy" id="3131939"/>
    <lineage>
        <taxon>Bacteria</taxon>
        <taxon>Pseudomonadati</taxon>
        <taxon>Campylobacterota</taxon>
        <taxon>Epsilonproteobacteria</taxon>
        <taxon>Campylobacterales</taxon>
        <taxon>Sulfurimonadaceae</taxon>
        <taxon>Sulfurimonas</taxon>
    </lineage>
</organism>
<reference evidence="8 9" key="1">
    <citation type="submission" date="2024-03" db="EMBL/GenBank/DDBJ databases">
        <title>Sulfurimonas sp. HSL3-1.</title>
        <authorList>
            <person name="Wang S."/>
        </authorList>
    </citation>
    <scope>NUCLEOTIDE SEQUENCE [LARGE SCALE GENOMIC DNA]</scope>
    <source>
        <strain evidence="8 9">HSL3-1</strain>
    </source>
</reference>
<comment type="subcellular location">
    <subcellularLocation>
        <location evidence="5">Cytoplasm</location>
    </subcellularLocation>
</comment>
<gene>
    <name evidence="5 8" type="primary">rimM</name>
    <name evidence="8" type="ORF">WCY31_02405</name>
</gene>
<sequence>MSKRQNNDRLLHIATLGRTVGLHGEMKLHLFTDFPEQFVPGETFYTKERTPLRFETVNMERELVKLEGIETPEDAKRFTNVMLYTTYGRTREMCHLDEGEHFWFDLIGCTVMEDGVTLGKVLEIERIGAVDYLQIKTDDALTKQRLPKQFLLPKQPPFVESVDTDAALITAHGAMAILEES</sequence>
<comment type="subunit">
    <text evidence="5">Binds ribosomal protein uS19.</text>
</comment>
<evidence type="ECO:0000256" key="2">
    <source>
        <dbReference type="ARBA" id="ARBA00022517"/>
    </source>
</evidence>
<dbReference type="EMBL" id="CP147920">
    <property type="protein sequence ID" value="XAU15559.1"/>
    <property type="molecule type" value="Genomic_DNA"/>
</dbReference>
<dbReference type="Pfam" id="PF24986">
    <property type="entry name" value="PRC_RimM"/>
    <property type="match status" value="1"/>
</dbReference>
<dbReference type="SUPFAM" id="SSF50447">
    <property type="entry name" value="Translation proteins"/>
    <property type="match status" value="1"/>
</dbReference>
<keyword evidence="2 5" id="KW-0690">Ribosome biogenesis</keyword>
<dbReference type="Gene3D" id="2.30.30.240">
    <property type="entry name" value="PRC-barrel domain"/>
    <property type="match status" value="1"/>
</dbReference>
<dbReference type="InterPro" id="IPR009000">
    <property type="entry name" value="Transl_B-barrel_sf"/>
</dbReference>
<dbReference type="SUPFAM" id="SSF50346">
    <property type="entry name" value="PRC-barrel domain"/>
    <property type="match status" value="1"/>
</dbReference>